<evidence type="ECO:0000256" key="5">
    <source>
        <dbReference type="ARBA" id="ARBA00023136"/>
    </source>
</evidence>
<evidence type="ECO:0000313" key="10">
    <source>
        <dbReference type="EMBL" id="JAU89743.1"/>
    </source>
</evidence>
<evidence type="ECO:0000256" key="6">
    <source>
        <dbReference type="RuleBase" id="RU363077"/>
    </source>
</evidence>
<proteinExistence type="inferred from homology"/>
<dbReference type="GO" id="GO:0022857">
    <property type="term" value="F:transmembrane transporter activity"/>
    <property type="evidence" value="ECO:0007669"/>
    <property type="project" value="InterPro"/>
</dbReference>
<name>A0A1J3F1P1_NOCCA</name>
<dbReference type="GO" id="GO:0016020">
    <property type="term" value="C:membrane"/>
    <property type="evidence" value="ECO:0007669"/>
    <property type="project" value="UniProtKB-SubCell"/>
</dbReference>
<dbReference type="EMBL" id="GEVM01016195">
    <property type="protein sequence ID" value="JAU89743.1"/>
    <property type="molecule type" value="Transcribed_RNA"/>
</dbReference>
<protein>
    <recommendedName>
        <fullName evidence="6">WAT1-related protein</fullName>
    </recommendedName>
</protein>
<evidence type="ECO:0000256" key="3">
    <source>
        <dbReference type="ARBA" id="ARBA00022692"/>
    </source>
</evidence>
<sequence length="407" mass="44921">MAMEKLSCCESFLKSSKPYFAMISLQFGYAGMNIITKISLNAGMSHYVLVVYRHAIATAVIAPFAFFFERKAQPKITFTIFMQLFVLGLLGPVIDQNFYYVGLKYTSPTFSCAMSNMLPAMTFILAVLFRMEMLDVKKLWCQAKIAGTVVTVAGAMLMTIYKGPIVELFWTKYMHPQHANDSTPSNNSNDNKDFLKGSILLIFATLAWASLFVLQAKILKTYSKHQLSLTTLVCFIGTLQAAAVTFVMEHNPSAWRIGWDMNLFAAAYSGIVASSISYYVQGIVMKKRGPVFATAFSPLMMVIVAVMGSFVLAEKIFLGGVIGAVLIVIGLYAVLWGKHKENQVTTNCEILEPTKNIDSSKVITDDVEANSGNEAVKHSESENSMLSTIVISVPITETPLKKTIQEP</sequence>
<dbReference type="AlphaFoldDB" id="A0A1J3F1P1"/>
<feature type="transmembrane region" description="Helical" evidence="6">
    <location>
        <begin position="46"/>
        <end position="68"/>
    </location>
</feature>
<feature type="transmembrane region" description="Helical" evidence="6">
    <location>
        <begin position="259"/>
        <end position="279"/>
    </location>
</feature>
<dbReference type="EMBL" id="GEVL01024049">
    <property type="protein sequence ID" value="JAU53292.1"/>
    <property type="molecule type" value="Transcribed_RNA"/>
</dbReference>
<evidence type="ECO:0000256" key="4">
    <source>
        <dbReference type="ARBA" id="ARBA00022989"/>
    </source>
</evidence>
<evidence type="ECO:0000256" key="1">
    <source>
        <dbReference type="ARBA" id="ARBA00004141"/>
    </source>
</evidence>
<feature type="transmembrane region" description="Helical" evidence="6">
    <location>
        <begin position="316"/>
        <end position="335"/>
    </location>
</feature>
<feature type="transmembrane region" description="Helical" evidence="6">
    <location>
        <begin position="108"/>
        <end position="129"/>
    </location>
</feature>
<evidence type="ECO:0000259" key="7">
    <source>
        <dbReference type="Pfam" id="PF00892"/>
    </source>
</evidence>
<feature type="transmembrane region" description="Helical" evidence="6">
    <location>
        <begin position="20"/>
        <end position="40"/>
    </location>
</feature>
<feature type="domain" description="EamA" evidence="7">
    <location>
        <begin position="196"/>
        <end position="335"/>
    </location>
</feature>
<keyword evidence="4 6" id="KW-1133">Transmembrane helix</keyword>
<feature type="domain" description="EamA" evidence="7">
    <location>
        <begin position="19"/>
        <end position="159"/>
    </location>
</feature>
<evidence type="ECO:0000313" key="8">
    <source>
        <dbReference type="EMBL" id="JAU38130.1"/>
    </source>
</evidence>
<dbReference type="InterPro" id="IPR000620">
    <property type="entry name" value="EamA_dom"/>
</dbReference>
<comment type="similarity">
    <text evidence="2 6">Belongs to the drug/metabolite transporter (DMT) superfamily. Plant drug/metabolite exporter (P-DME) (TC 2.A.7.4) family.</text>
</comment>
<evidence type="ECO:0000313" key="9">
    <source>
        <dbReference type="EMBL" id="JAU53292.1"/>
    </source>
</evidence>
<dbReference type="InterPro" id="IPR030184">
    <property type="entry name" value="WAT1-related"/>
</dbReference>
<keyword evidence="5 6" id="KW-0472">Membrane</keyword>
<feature type="transmembrane region" description="Helical" evidence="6">
    <location>
        <begin position="291"/>
        <end position="310"/>
    </location>
</feature>
<feature type="transmembrane region" description="Helical" evidence="6">
    <location>
        <begin position="80"/>
        <end position="102"/>
    </location>
</feature>
<dbReference type="PANTHER" id="PTHR31218">
    <property type="entry name" value="WAT1-RELATED PROTEIN"/>
    <property type="match status" value="1"/>
</dbReference>
<dbReference type="EMBL" id="GEVK01014702">
    <property type="protein sequence ID" value="JAU38130.1"/>
    <property type="molecule type" value="Transcribed_RNA"/>
</dbReference>
<accession>A0A1J3F1P1</accession>
<dbReference type="SUPFAM" id="SSF103481">
    <property type="entry name" value="Multidrug resistance efflux transporter EmrE"/>
    <property type="match status" value="2"/>
</dbReference>
<organism evidence="8">
    <name type="scientific">Noccaea caerulescens</name>
    <name type="common">Alpine penny-cress</name>
    <name type="synonym">Thlaspi caerulescens</name>
    <dbReference type="NCBI Taxonomy" id="107243"/>
    <lineage>
        <taxon>Eukaryota</taxon>
        <taxon>Viridiplantae</taxon>
        <taxon>Streptophyta</taxon>
        <taxon>Embryophyta</taxon>
        <taxon>Tracheophyta</taxon>
        <taxon>Spermatophyta</taxon>
        <taxon>Magnoliopsida</taxon>
        <taxon>eudicotyledons</taxon>
        <taxon>Gunneridae</taxon>
        <taxon>Pentapetalae</taxon>
        <taxon>rosids</taxon>
        <taxon>malvids</taxon>
        <taxon>Brassicales</taxon>
        <taxon>Brassicaceae</taxon>
        <taxon>Coluteocarpeae</taxon>
        <taxon>Noccaea</taxon>
    </lineage>
</organism>
<gene>
    <name evidence="8" type="ORF">LC_TR15114_c0_g1_i1_g.51240</name>
    <name evidence="9" type="ORF">LE_TR5780_c0_g1_i1_g.21370</name>
    <name evidence="10" type="ORF">MP_TR1046_c0_g1_i1_g.2749</name>
</gene>
<evidence type="ECO:0000256" key="2">
    <source>
        <dbReference type="ARBA" id="ARBA00007635"/>
    </source>
</evidence>
<comment type="subcellular location">
    <subcellularLocation>
        <location evidence="1 6">Membrane</location>
        <topology evidence="1 6">Multi-pass membrane protein</topology>
    </subcellularLocation>
</comment>
<feature type="transmembrane region" description="Helical" evidence="6">
    <location>
        <begin position="194"/>
        <end position="214"/>
    </location>
</feature>
<keyword evidence="3 6" id="KW-0812">Transmembrane</keyword>
<feature type="transmembrane region" description="Helical" evidence="6">
    <location>
        <begin position="226"/>
        <end position="247"/>
    </location>
</feature>
<reference evidence="8" key="1">
    <citation type="submission" date="2016-07" db="EMBL/GenBank/DDBJ databases">
        <title>De novo transcriptome assembly of four accessions of the metal hyperaccumulator plant Noccaea caerulescens.</title>
        <authorList>
            <person name="Blande D."/>
            <person name="Halimaa P."/>
            <person name="Tervahauta A.I."/>
            <person name="Aarts M.G."/>
            <person name="Karenlampi S.O."/>
        </authorList>
    </citation>
    <scope>NUCLEOTIDE SEQUENCE</scope>
</reference>
<dbReference type="Pfam" id="PF00892">
    <property type="entry name" value="EamA"/>
    <property type="match status" value="2"/>
</dbReference>
<feature type="transmembrane region" description="Helical" evidence="6">
    <location>
        <begin position="141"/>
        <end position="161"/>
    </location>
</feature>
<dbReference type="InterPro" id="IPR037185">
    <property type="entry name" value="EmrE-like"/>
</dbReference>